<sequence length="138" mass="15897">MSSSDSGTRPLHSIHSPVIFSYRGSTWSSIIGHRTIRHLLMLTRSFTLNLFARYIHIQGQHLVINHRPPDYMTIYIIVGLRDPFDTLCPTLQKFTQITGHSNRRPLHSIHSPVIFSYRSSTWSSIIGHQTIRHLLVLT</sequence>
<keyword evidence="2" id="KW-1185">Reference proteome</keyword>
<proteinExistence type="predicted"/>
<evidence type="ECO:0000313" key="1">
    <source>
        <dbReference type="EMBL" id="CAD7652012.1"/>
    </source>
</evidence>
<organism evidence="1">
    <name type="scientific">Oppiella nova</name>
    <dbReference type="NCBI Taxonomy" id="334625"/>
    <lineage>
        <taxon>Eukaryota</taxon>
        <taxon>Metazoa</taxon>
        <taxon>Ecdysozoa</taxon>
        <taxon>Arthropoda</taxon>
        <taxon>Chelicerata</taxon>
        <taxon>Arachnida</taxon>
        <taxon>Acari</taxon>
        <taxon>Acariformes</taxon>
        <taxon>Sarcoptiformes</taxon>
        <taxon>Oribatida</taxon>
        <taxon>Brachypylina</taxon>
        <taxon>Oppioidea</taxon>
        <taxon>Oppiidae</taxon>
        <taxon>Oppiella</taxon>
    </lineage>
</organism>
<dbReference type="Proteomes" id="UP000728032">
    <property type="component" value="Unassembled WGS sequence"/>
</dbReference>
<name>A0A7R9M4C3_9ACAR</name>
<reference evidence="1" key="1">
    <citation type="submission" date="2020-11" db="EMBL/GenBank/DDBJ databases">
        <authorList>
            <person name="Tran Van P."/>
        </authorList>
    </citation>
    <scope>NUCLEOTIDE SEQUENCE</scope>
</reference>
<dbReference type="AlphaFoldDB" id="A0A7R9M4C3"/>
<evidence type="ECO:0000313" key="2">
    <source>
        <dbReference type="Proteomes" id="UP000728032"/>
    </source>
</evidence>
<dbReference type="EMBL" id="CAJPVJ010005064">
    <property type="protein sequence ID" value="CAG2169196.1"/>
    <property type="molecule type" value="Genomic_DNA"/>
</dbReference>
<gene>
    <name evidence="1" type="ORF">ONB1V03_LOCUS8679</name>
</gene>
<protein>
    <submittedName>
        <fullName evidence="1">Uncharacterized protein</fullName>
    </submittedName>
</protein>
<dbReference type="EMBL" id="OC919889">
    <property type="protein sequence ID" value="CAD7652012.1"/>
    <property type="molecule type" value="Genomic_DNA"/>
</dbReference>
<accession>A0A7R9M4C3</accession>
<feature type="non-terminal residue" evidence="1">
    <location>
        <position position="1"/>
    </location>
</feature>